<sequence>MCIPDEVPEEIKEGGVGAVVGFMLQKGFSKKEHGQPAGPWEQSQYRTESSTCFDVSYNTFLKILKNQVVSERSVRNVATSLTKSLPEGHTIREKWIECAVNQPQVKKTSPIVTSTARPSRKANELMSLDGVWVYILRRHNAGKFLLANSADYIVGVFQCQNCSIYTAYNYGYLAEQERIVRYRNWSATDCGVGLRSVFIPFRNEYYNTATKEAGVSGIIYAKYDGLQTVKTGRMAIKGYYYDTNTGLVEDGGEFYAEQYSQSVDSTVEVTAEIARALSEAF</sequence>
<name>A0ABZ2HIN5_9RHOB</name>
<gene>
    <name evidence="1" type="ORF">RZ517_14920</name>
</gene>
<protein>
    <submittedName>
        <fullName evidence="1">Uncharacterized protein</fullName>
    </submittedName>
</protein>
<accession>A0ABZ2HIN5</accession>
<organism evidence="1 2">
    <name type="scientific">Roseovarius phycicola</name>
    <dbReference type="NCBI Taxonomy" id="3080976"/>
    <lineage>
        <taxon>Bacteria</taxon>
        <taxon>Pseudomonadati</taxon>
        <taxon>Pseudomonadota</taxon>
        <taxon>Alphaproteobacteria</taxon>
        <taxon>Rhodobacterales</taxon>
        <taxon>Roseobacteraceae</taxon>
        <taxon>Roseovarius</taxon>
    </lineage>
</organism>
<keyword evidence="2" id="KW-1185">Reference proteome</keyword>
<proteinExistence type="predicted"/>
<dbReference type="EMBL" id="CP146069">
    <property type="protein sequence ID" value="WWR46049.1"/>
    <property type="molecule type" value="Genomic_DNA"/>
</dbReference>
<reference evidence="1 2" key="1">
    <citation type="submission" date="2023-10" db="EMBL/GenBank/DDBJ databases">
        <title>Roseovarius strain S88 nov., isolated from a marine algae.</title>
        <authorList>
            <person name="Lee M.W."/>
            <person name="Lee J.K."/>
            <person name="Kim J.M."/>
            <person name="Choi D.G."/>
            <person name="Baek J.H."/>
            <person name="Bayburt H."/>
            <person name="Jung J.J."/>
            <person name="Han D.M."/>
            <person name="Jeon C.O."/>
        </authorList>
    </citation>
    <scope>NUCLEOTIDE SEQUENCE [LARGE SCALE GENOMIC DNA]</scope>
    <source>
        <strain evidence="1 2">S88</strain>
    </source>
</reference>
<dbReference type="Proteomes" id="UP001364156">
    <property type="component" value="Chromosome"/>
</dbReference>
<evidence type="ECO:0000313" key="1">
    <source>
        <dbReference type="EMBL" id="WWR46049.1"/>
    </source>
</evidence>
<evidence type="ECO:0000313" key="2">
    <source>
        <dbReference type="Proteomes" id="UP001364156"/>
    </source>
</evidence>
<dbReference type="RefSeq" id="WP_338548948.1">
    <property type="nucleotide sequence ID" value="NZ_CP146069.1"/>
</dbReference>